<sequence>MRWDNEAVDRHIETLSPLVSEIDAAIAEHGVALYGAGFLGAWACNHLRDQGVEVRLFVDRDPEKIGRRLRGVPIIAPADPMLDDVGAVLITARHAVSAVSKGLASRGLPLCAFDGYFVCRHRERLLRVRDEYLDDARSVEVFNALMIAMLTGSRESCLAVMEKDMYFALPEFSGNFEDTFVDAGAFVGDTIERFIWENLGTFGRIYAFEPGERQFAALEKRAVRLAEEWAFEPASLELVRAGLGASSQTMSCSFVADAPLRHGLVADDDQAVLDDQAPRAEVISLDAFLDGRPATFIKADVEGMELALLEGARETIRRHRPKLALCVYHYPSDLFTIPEAVRALVPDYRLRLRQHAPLFGDFVLYCNP</sequence>
<dbReference type="Gene3D" id="3.40.50.150">
    <property type="entry name" value="Vaccinia Virus protein VP39"/>
    <property type="match status" value="1"/>
</dbReference>
<dbReference type="RefSeq" id="WP_132229215.1">
    <property type="nucleotide sequence ID" value="NZ_NRRH01000019.1"/>
</dbReference>
<dbReference type="Pfam" id="PF05050">
    <property type="entry name" value="Methyltransf_21"/>
    <property type="match status" value="1"/>
</dbReference>
<dbReference type="AlphaFoldDB" id="A0A4V2W9P4"/>
<name>A0A4V2W9P4_MARGR</name>
<dbReference type="NCBIfam" id="TIGR01444">
    <property type="entry name" value="fkbM_fam"/>
    <property type="match status" value="1"/>
</dbReference>
<dbReference type="InterPro" id="IPR006342">
    <property type="entry name" value="FkbM_mtfrase"/>
</dbReference>
<accession>A0A4V2W9P4</accession>
<proteinExistence type="predicted"/>
<evidence type="ECO:0000313" key="2">
    <source>
        <dbReference type="EMBL" id="TCW36220.1"/>
    </source>
</evidence>
<dbReference type="EMBL" id="SMDC01000004">
    <property type="protein sequence ID" value="TCW36220.1"/>
    <property type="molecule type" value="Genomic_DNA"/>
</dbReference>
<reference evidence="2 3" key="1">
    <citation type="submission" date="2019-03" db="EMBL/GenBank/DDBJ databases">
        <title>Genomic Encyclopedia of Type Strains, Phase IV (KMG-IV): sequencing the most valuable type-strain genomes for metagenomic binning, comparative biology and taxonomic classification.</title>
        <authorList>
            <person name="Goeker M."/>
        </authorList>
    </citation>
    <scope>NUCLEOTIDE SEQUENCE [LARGE SCALE GENOMIC DNA]</scope>
    <source>
        <strain evidence="2 3">DSM 203</strain>
    </source>
</reference>
<dbReference type="GO" id="GO:0032259">
    <property type="term" value="P:methylation"/>
    <property type="evidence" value="ECO:0007669"/>
    <property type="project" value="UniProtKB-KW"/>
</dbReference>
<dbReference type="Gene3D" id="3.40.50.720">
    <property type="entry name" value="NAD(P)-binding Rossmann-like Domain"/>
    <property type="match status" value="1"/>
</dbReference>
<feature type="domain" description="Methyltransferase FkbM" evidence="1">
    <location>
        <begin position="182"/>
        <end position="332"/>
    </location>
</feature>
<keyword evidence="2" id="KW-0489">Methyltransferase</keyword>
<organism evidence="2 3">
    <name type="scientific">Marichromatium gracile</name>
    <name type="common">Chromatium gracile</name>
    <dbReference type="NCBI Taxonomy" id="1048"/>
    <lineage>
        <taxon>Bacteria</taxon>
        <taxon>Pseudomonadati</taxon>
        <taxon>Pseudomonadota</taxon>
        <taxon>Gammaproteobacteria</taxon>
        <taxon>Chromatiales</taxon>
        <taxon>Chromatiaceae</taxon>
        <taxon>Marichromatium</taxon>
    </lineage>
</organism>
<gene>
    <name evidence="2" type="ORF">EDC29_1043</name>
</gene>
<dbReference type="InterPro" id="IPR029063">
    <property type="entry name" value="SAM-dependent_MTases_sf"/>
</dbReference>
<dbReference type="GO" id="GO:0008168">
    <property type="term" value="F:methyltransferase activity"/>
    <property type="evidence" value="ECO:0007669"/>
    <property type="project" value="UniProtKB-KW"/>
</dbReference>
<keyword evidence="2" id="KW-0808">Transferase</keyword>
<evidence type="ECO:0000313" key="3">
    <source>
        <dbReference type="Proteomes" id="UP000295247"/>
    </source>
</evidence>
<dbReference type="SUPFAM" id="SSF53335">
    <property type="entry name" value="S-adenosyl-L-methionine-dependent methyltransferases"/>
    <property type="match status" value="1"/>
</dbReference>
<protein>
    <submittedName>
        <fullName evidence="2">FkbM family methyltransferase</fullName>
    </submittedName>
</protein>
<evidence type="ECO:0000259" key="1">
    <source>
        <dbReference type="Pfam" id="PF05050"/>
    </source>
</evidence>
<dbReference type="Proteomes" id="UP000295247">
    <property type="component" value="Unassembled WGS sequence"/>
</dbReference>
<comment type="caution">
    <text evidence="2">The sequence shown here is derived from an EMBL/GenBank/DDBJ whole genome shotgun (WGS) entry which is preliminary data.</text>
</comment>